<evidence type="ECO:0000313" key="3">
    <source>
        <dbReference type="Proteomes" id="UP000717585"/>
    </source>
</evidence>
<feature type="region of interest" description="Disordered" evidence="1">
    <location>
        <begin position="149"/>
        <end position="184"/>
    </location>
</feature>
<sequence>MGLIDTLTFYQSWADRLRLAVSPHTNPVGDYRPIISLLDQIQLKGNEGIHDAFVAIRRTLRYSTDDRTLRNTLLLIDAGLKNLIGFINAVDRPKFADVFVKSVIRVDSPAYRREAADHVLEWLTLFPTAINLQAVQLALTAAAVPMQIRQLPPGPSDQSQVQRPPEPVKTAQEQANMTASKKLDEDIDRLSKQVDSFRRELSTATGPTRGLDAARGRCQLYIDRMEQVIGEWTFLAKMAPDTVQRYVDAFESIKAVIQEYDDLCTGRPHERTAPMSPTSPEEVTLIDLMATTPLPNPTPGALPPAPVYGKDALPGRQAGPGNGALTVVGGIGRTGEVDDLIEGIPKPEPRHEQTLEQLLGFL</sequence>
<organism evidence="2 3">
    <name type="scientific">Carpediemonas membranifera</name>
    <dbReference type="NCBI Taxonomy" id="201153"/>
    <lineage>
        <taxon>Eukaryota</taxon>
        <taxon>Metamonada</taxon>
        <taxon>Carpediemonas-like organisms</taxon>
        <taxon>Carpediemonas</taxon>
    </lineage>
</organism>
<accession>A0A8J6E0I4</accession>
<protein>
    <recommendedName>
        <fullName evidence="4">VHS domain-containing protein</fullName>
    </recommendedName>
</protein>
<gene>
    <name evidence="2" type="ORF">J8273_0389</name>
</gene>
<evidence type="ECO:0000256" key="1">
    <source>
        <dbReference type="SAM" id="MobiDB-lite"/>
    </source>
</evidence>
<reference evidence="2" key="1">
    <citation type="submission" date="2021-05" db="EMBL/GenBank/DDBJ databases">
        <title>A free-living protist that lacks canonical eukaryotic 1 DNA replication and segregation systems.</title>
        <authorList>
            <person name="Salas-Leiva D.E."/>
            <person name="Tromer E.C."/>
            <person name="Curtis B.A."/>
            <person name="Jerlstrom-Hultqvist J."/>
            <person name="Kolisko M."/>
            <person name="Yi Z."/>
            <person name="Salas-Leiva J.S."/>
            <person name="Gallot-Lavallee L."/>
            <person name="Kops G.J.P.L."/>
            <person name="Archibald J.M."/>
            <person name="Simpson A.G.B."/>
            <person name="Roger A.J."/>
        </authorList>
    </citation>
    <scope>NUCLEOTIDE SEQUENCE</scope>
    <source>
        <strain evidence="2">BICM</strain>
    </source>
</reference>
<dbReference type="InterPro" id="IPR008942">
    <property type="entry name" value="ENTH_VHS"/>
</dbReference>
<comment type="caution">
    <text evidence="2">The sequence shown here is derived from an EMBL/GenBank/DDBJ whole genome shotgun (WGS) entry which is preliminary data.</text>
</comment>
<proteinExistence type="predicted"/>
<dbReference type="AlphaFoldDB" id="A0A8J6E0I4"/>
<dbReference type="Proteomes" id="UP000717585">
    <property type="component" value="Unassembled WGS sequence"/>
</dbReference>
<dbReference type="EMBL" id="JAHDYR010000012">
    <property type="protein sequence ID" value="KAG9395169.1"/>
    <property type="molecule type" value="Genomic_DNA"/>
</dbReference>
<evidence type="ECO:0000313" key="2">
    <source>
        <dbReference type="EMBL" id="KAG9395169.1"/>
    </source>
</evidence>
<evidence type="ECO:0008006" key="4">
    <source>
        <dbReference type="Google" id="ProtNLM"/>
    </source>
</evidence>
<keyword evidence="3" id="KW-1185">Reference proteome</keyword>
<name>A0A8J6E0I4_9EUKA</name>
<dbReference type="SUPFAM" id="SSF48464">
    <property type="entry name" value="ENTH/VHS domain"/>
    <property type="match status" value="1"/>
</dbReference>